<dbReference type="GO" id="GO:0005829">
    <property type="term" value="C:cytosol"/>
    <property type="evidence" value="ECO:0007669"/>
    <property type="project" value="TreeGrafter"/>
</dbReference>
<dbReference type="InterPro" id="IPR036390">
    <property type="entry name" value="WH_DNA-bd_sf"/>
</dbReference>
<evidence type="ECO:0000313" key="7">
    <source>
        <dbReference type="Proteomes" id="UP000184474"/>
    </source>
</evidence>
<keyword evidence="7" id="KW-1185">Reference proteome</keyword>
<dbReference type="Gene3D" id="1.10.10.10">
    <property type="entry name" value="Winged helix-like DNA-binding domain superfamily/Winged helix DNA-binding domain"/>
    <property type="match status" value="1"/>
</dbReference>
<dbReference type="PRINTS" id="PR00039">
    <property type="entry name" value="HTHLYSR"/>
</dbReference>
<dbReference type="Pfam" id="PF03466">
    <property type="entry name" value="LysR_substrate"/>
    <property type="match status" value="1"/>
</dbReference>
<dbReference type="Proteomes" id="UP000184474">
    <property type="component" value="Unassembled WGS sequence"/>
</dbReference>
<dbReference type="CDD" id="cd08411">
    <property type="entry name" value="PBP2_OxyR"/>
    <property type="match status" value="1"/>
</dbReference>
<accession>A0A1M6P588</accession>
<dbReference type="PANTHER" id="PTHR30419:SF29">
    <property type="entry name" value="LYSR-FAMILY TRANSCRIPTIONAL REGULATOR"/>
    <property type="match status" value="1"/>
</dbReference>
<reference evidence="7" key="1">
    <citation type="submission" date="2016-11" db="EMBL/GenBank/DDBJ databases">
        <authorList>
            <person name="Varghese N."/>
            <person name="Submissions S."/>
        </authorList>
    </citation>
    <scope>NUCLEOTIDE SEQUENCE [LARGE SCALE GENOMIC DNA]</scope>
    <source>
        <strain evidence="7">DSM 26134</strain>
    </source>
</reference>
<keyword evidence="4" id="KW-0804">Transcription</keyword>
<dbReference type="AlphaFoldDB" id="A0A1M6P588"/>
<gene>
    <name evidence="6" type="ORF">SAMN04488028_102551</name>
</gene>
<feature type="domain" description="HTH lysR-type" evidence="5">
    <location>
        <begin position="12"/>
        <end position="69"/>
    </location>
</feature>
<keyword evidence="3" id="KW-0238">DNA-binding</keyword>
<name>A0A1M6P588_REIAG</name>
<dbReference type="STRING" id="156994.SAMN04488028_102551"/>
<comment type="similarity">
    <text evidence="1">Belongs to the LysR transcriptional regulatory family.</text>
</comment>
<evidence type="ECO:0000256" key="1">
    <source>
        <dbReference type="ARBA" id="ARBA00009437"/>
    </source>
</evidence>
<dbReference type="SUPFAM" id="SSF53850">
    <property type="entry name" value="Periplasmic binding protein-like II"/>
    <property type="match status" value="1"/>
</dbReference>
<dbReference type="SUPFAM" id="SSF46785">
    <property type="entry name" value="Winged helix' DNA-binding domain"/>
    <property type="match status" value="1"/>
</dbReference>
<dbReference type="GO" id="GO:0003700">
    <property type="term" value="F:DNA-binding transcription factor activity"/>
    <property type="evidence" value="ECO:0007669"/>
    <property type="project" value="InterPro"/>
</dbReference>
<dbReference type="Gene3D" id="3.40.190.10">
    <property type="entry name" value="Periplasmic binding protein-like II"/>
    <property type="match status" value="2"/>
</dbReference>
<dbReference type="InterPro" id="IPR036388">
    <property type="entry name" value="WH-like_DNA-bd_sf"/>
</dbReference>
<dbReference type="FunFam" id="1.10.10.10:FF:000001">
    <property type="entry name" value="LysR family transcriptional regulator"/>
    <property type="match status" value="1"/>
</dbReference>
<dbReference type="EMBL" id="FRAA01000002">
    <property type="protein sequence ID" value="SHK03091.1"/>
    <property type="molecule type" value="Genomic_DNA"/>
</dbReference>
<dbReference type="InterPro" id="IPR050950">
    <property type="entry name" value="HTH-type_LysR_regulators"/>
</dbReference>
<dbReference type="PROSITE" id="PS50931">
    <property type="entry name" value="HTH_LYSR"/>
    <property type="match status" value="1"/>
</dbReference>
<evidence type="ECO:0000313" key="6">
    <source>
        <dbReference type="EMBL" id="SHK03091.1"/>
    </source>
</evidence>
<evidence type="ECO:0000259" key="5">
    <source>
        <dbReference type="PROSITE" id="PS50931"/>
    </source>
</evidence>
<keyword evidence="2" id="KW-0805">Transcription regulation</keyword>
<evidence type="ECO:0000256" key="2">
    <source>
        <dbReference type="ARBA" id="ARBA00023015"/>
    </source>
</evidence>
<evidence type="ECO:0000256" key="4">
    <source>
        <dbReference type="ARBA" id="ARBA00023163"/>
    </source>
</evidence>
<protein>
    <submittedName>
        <fullName evidence="6">LysR family transcriptional regulator, hydrogen peroxide-inducible genes activator</fullName>
    </submittedName>
</protein>
<proteinExistence type="inferred from homology"/>
<dbReference type="InterPro" id="IPR000847">
    <property type="entry name" value="LysR_HTH_N"/>
</dbReference>
<dbReference type="InterPro" id="IPR005119">
    <property type="entry name" value="LysR_subst-bd"/>
</dbReference>
<sequence>MGLFFYPKFHHLTLVQLDYIISLDNYRHFAIAAEKCFVTQPTLSMQIQKLEDSLGVIIFDRSKHPVQPTEIGKKILEQARVIVSESQRIQEIIDEEKHDIKGNIRIGVIPTLAPYLIPLFISSFVEKYPFINLQISEHMTDELTDLLKKDQIDIAIMVTPLDNDDLKEIPLFYEEFSVYASHHHPLYKAENINASDLNAEGLWILNEGHCFRNQTLTICRADKAERFNNRVLYESGSLEALKKLVDKRGGYTLIPELFTYDLNKDDKSKIRHFSEPVPTREVGLVVKKSFVKHKLIHALKEEINNTLPATLLSKKNMNVVKL</sequence>
<dbReference type="Pfam" id="PF00126">
    <property type="entry name" value="HTH_1"/>
    <property type="match status" value="1"/>
</dbReference>
<dbReference type="GO" id="GO:0003677">
    <property type="term" value="F:DNA binding"/>
    <property type="evidence" value="ECO:0007669"/>
    <property type="project" value="UniProtKB-KW"/>
</dbReference>
<evidence type="ECO:0000256" key="3">
    <source>
        <dbReference type="ARBA" id="ARBA00023125"/>
    </source>
</evidence>
<dbReference type="PANTHER" id="PTHR30419">
    <property type="entry name" value="HTH-TYPE TRANSCRIPTIONAL REGULATOR YBHD"/>
    <property type="match status" value="1"/>
</dbReference>
<organism evidence="6 7">
    <name type="scientific">Reichenbachiella agariperforans</name>
    <dbReference type="NCBI Taxonomy" id="156994"/>
    <lineage>
        <taxon>Bacteria</taxon>
        <taxon>Pseudomonadati</taxon>
        <taxon>Bacteroidota</taxon>
        <taxon>Cytophagia</taxon>
        <taxon>Cytophagales</taxon>
        <taxon>Reichenbachiellaceae</taxon>
        <taxon>Reichenbachiella</taxon>
    </lineage>
</organism>